<dbReference type="RefSeq" id="WP_239549064.1">
    <property type="nucleotide sequence ID" value="NZ_JAFBER010000003.1"/>
</dbReference>
<feature type="domain" description="Membrane insertase YidC/Oxa/ALB C-terminal" evidence="14">
    <location>
        <begin position="57"/>
        <end position="243"/>
    </location>
</feature>
<reference evidence="15 16" key="1">
    <citation type="submission" date="2021-01" db="EMBL/GenBank/DDBJ databases">
        <title>Genomic Encyclopedia of Type Strains, Phase IV (KMG-IV): sequencing the most valuable type-strain genomes for metagenomic binning, comparative biology and taxonomic classification.</title>
        <authorList>
            <person name="Goeker M."/>
        </authorList>
    </citation>
    <scope>NUCLEOTIDE SEQUENCE [LARGE SCALE GENOMIC DNA]</scope>
    <source>
        <strain evidence="15 16">DSM 28236</strain>
    </source>
</reference>
<name>A0ABS2PX46_9BACL</name>
<dbReference type="PROSITE" id="PS51257">
    <property type="entry name" value="PROKAR_LIPOPROTEIN"/>
    <property type="match status" value="1"/>
</dbReference>
<comment type="similarity">
    <text evidence="12">Belongs to the OXA1/ALB3/YidC family. Type 2 subfamily.</text>
</comment>
<evidence type="ECO:0000256" key="1">
    <source>
        <dbReference type="ARBA" id="ARBA00004651"/>
    </source>
</evidence>
<dbReference type="CDD" id="cd20070">
    <property type="entry name" value="5TM_YidC_Alb3"/>
    <property type="match status" value="1"/>
</dbReference>
<evidence type="ECO:0000256" key="3">
    <source>
        <dbReference type="ARBA" id="ARBA00022475"/>
    </source>
</evidence>
<dbReference type="InterPro" id="IPR047196">
    <property type="entry name" value="YidC_ALB_C"/>
</dbReference>
<feature type="transmembrane region" description="Helical" evidence="12">
    <location>
        <begin position="166"/>
        <end position="186"/>
    </location>
</feature>
<keyword evidence="16" id="KW-1185">Reference proteome</keyword>
<keyword evidence="10 12" id="KW-0143">Chaperone</keyword>
<dbReference type="PANTHER" id="PTHR12428:SF65">
    <property type="entry name" value="CYTOCHROME C OXIDASE ASSEMBLY PROTEIN COX18, MITOCHONDRIAL"/>
    <property type="match status" value="1"/>
</dbReference>
<keyword evidence="6 12" id="KW-0653">Protein transport</keyword>
<evidence type="ECO:0000313" key="15">
    <source>
        <dbReference type="EMBL" id="MBM7644619.1"/>
    </source>
</evidence>
<comment type="subcellular location">
    <subcellularLocation>
        <location evidence="1 12">Cell membrane</location>
        <topology evidence="1 12">Multi-pass membrane protein</topology>
    </subcellularLocation>
</comment>
<dbReference type="InterPro" id="IPR028055">
    <property type="entry name" value="YidC/Oxa/ALB_C"/>
</dbReference>
<evidence type="ECO:0000256" key="11">
    <source>
        <dbReference type="ARBA" id="ARBA00023288"/>
    </source>
</evidence>
<dbReference type="NCBIfam" id="TIGR03592">
    <property type="entry name" value="yidC_oxa1_cterm"/>
    <property type="match status" value="1"/>
</dbReference>
<evidence type="ECO:0000259" key="14">
    <source>
        <dbReference type="Pfam" id="PF02096"/>
    </source>
</evidence>
<comment type="caution">
    <text evidence="15">The sequence shown here is derived from an EMBL/GenBank/DDBJ whole genome shotgun (WGS) entry which is preliminary data.</text>
</comment>
<keyword evidence="2 12" id="KW-0813">Transport</keyword>
<dbReference type="Proteomes" id="UP000808914">
    <property type="component" value="Unassembled WGS sequence"/>
</dbReference>
<feature type="chain" id="PRO_5045598821" description="Membrane protein insertase YidC" evidence="13">
    <location>
        <begin position="20"/>
        <end position="261"/>
    </location>
</feature>
<keyword evidence="3 12" id="KW-1003">Cell membrane</keyword>
<keyword evidence="9" id="KW-0564">Palmitate</keyword>
<evidence type="ECO:0000256" key="7">
    <source>
        <dbReference type="ARBA" id="ARBA00022989"/>
    </source>
</evidence>
<evidence type="ECO:0000256" key="9">
    <source>
        <dbReference type="ARBA" id="ARBA00023139"/>
    </source>
</evidence>
<keyword evidence="7 12" id="KW-1133">Transmembrane helix</keyword>
<keyword evidence="11 12" id="KW-0449">Lipoprotein</keyword>
<evidence type="ECO:0000256" key="8">
    <source>
        <dbReference type="ARBA" id="ARBA00023136"/>
    </source>
</evidence>
<feature type="transmembrane region" description="Helical" evidence="12">
    <location>
        <begin position="228"/>
        <end position="248"/>
    </location>
</feature>
<evidence type="ECO:0000256" key="13">
    <source>
        <dbReference type="SAM" id="SignalP"/>
    </source>
</evidence>
<keyword evidence="4 12" id="KW-0812">Transmembrane</keyword>
<gene>
    <name evidence="12" type="primary">yidC</name>
    <name evidence="15" type="ORF">JOD45_000812</name>
</gene>
<keyword evidence="5 12" id="KW-0732">Signal</keyword>
<sequence length="261" mass="29784">MKKGCFAILAILAILTLSACQTQNKQSHAQIGIFQNYLVDPFAKLIHYTASLFNGSYGIAIILITLVIRLILLPFMLKQYKHQQQMKEKMNRIKPEMEAFKSRLKETTDPDKQREIQHEMLSLYKKHGINPISPMGCLPLLVQLPVLMGFYYAIRSSKEIASHNFMWFSLGHTDIFLAILAGVVYFLQFRVQLMNMPDDQPKMMQWMGLASPAMILIVSFNSPAALPLYWLIGGVFLIGQSLLAKFLFAKEYEKQSVSAEQ</sequence>
<dbReference type="InterPro" id="IPR023060">
    <property type="entry name" value="YidC/YidC1/YidC2_Firmicutes"/>
</dbReference>
<dbReference type="EMBL" id="JAFBER010000003">
    <property type="protein sequence ID" value="MBM7644619.1"/>
    <property type="molecule type" value="Genomic_DNA"/>
</dbReference>
<dbReference type="InterPro" id="IPR001708">
    <property type="entry name" value="YidC/ALB3/OXA1/COX18"/>
</dbReference>
<protein>
    <recommendedName>
        <fullName evidence="12">Membrane protein insertase YidC</fullName>
    </recommendedName>
    <alternativeName>
        <fullName evidence="12">Foldase YidC</fullName>
    </alternativeName>
    <alternativeName>
        <fullName evidence="12">Membrane integrase YidC</fullName>
    </alternativeName>
    <alternativeName>
        <fullName evidence="12">Membrane protein YidC</fullName>
    </alternativeName>
</protein>
<feature type="transmembrane region" description="Helical" evidence="12">
    <location>
        <begin position="135"/>
        <end position="154"/>
    </location>
</feature>
<accession>A0ABS2PX46</accession>
<evidence type="ECO:0000256" key="5">
    <source>
        <dbReference type="ARBA" id="ARBA00022729"/>
    </source>
</evidence>
<feature type="signal peptide" evidence="13">
    <location>
        <begin position="1"/>
        <end position="19"/>
    </location>
</feature>
<keyword evidence="8 12" id="KW-0472">Membrane</keyword>
<evidence type="ECO:0000256" key="10">
    <source>
        <dbReference type="ARBA" id="ARBA00023186"/>
    </source>
</evidence>
<feature type="transmembrane region" description="Helical" evidence="12">
    <location>
        <begin position="57"/>
        <end position="77"/>
    </location>
</feature>
<evidence type="ECO:0000256" key="4">
    <source>
        <dbReference type="ARBA" id="ARBA00022692"/>
    </source>
</evidence>
<dbReference type="HAMAP" id="MF_01811">
    <property type="entry name" value="YidC_type2"/>
    <property type="match status" value="1"/>
</dbReference>
<comment type="function">
    <text evidence="12">Required for the insertion and/or proper folding and/or complex formation of integral membrane proteins into the membrane. Involved in integration of membrane proteins that insert both dependently and independently of the Sec translocase complex, as well as at least some lipoproteins.</text>
</comment>
<evidence type="ECO:0000256" key="6">
    <source>
        <dbReference type="ARBA" id="ARBA00022927"/>
    </source>
</evidence>
<dbReference type="PRINTS" id="PR00701">
    <property type="entry name" value="60KDINNERMP"/>
</dbReference>
<dbReference type="PANTHER" id="PTHR12428">
    <property type="entry name" value="OXA1"/>
    <property type="match status" value="1"/>
</dbReference>
<evidence type="ECO:0000313" key="16">
    <source>
        <dbReference type="Proteomes" id="UP000808914"/>
    </source>
</evidence>
<evidence type="ECO:0000256" key="12">
    <source>
        <dbReference type="HAMAP-Rule" id="MF_01811"/>
    </source>
</evidence>
<dbReference type="Pfam" id="PF02096">
    <property type="entry name" value="60KD_IMP"/>
    <property type="match status" value="1"/>
</dbReference>
<organism evidence="15 16">
    <name type="scientific">Scopulibacillus daqui</name>
    <dbReference type="NCBI Taxonomy" id="1469162"/>
    <lineage>
        <taxon>Bacteria</taxon>
        <taxon>Bacillati</taxon>
        <taxon>Bacillota</taxon>
        <taxon>Bacilli</taxon>
        <taxon>Bacillales</taxon>
        <taxon>Sporolactobacillaceae</taxon>
        <taxon>Scopulibacillus</taxon>
    </lineage>
</organism>
<proteinExistence type="inferred from homology"/>
<feature type="transmembrane region" description="Helical" evidence="12">
    <location>
        <begin position="206"/>
        <end position="222"/>
    </location>
</feature>
<evidence type="ECO:0000256" key="2">
    <source>
        <dbReference type="ARBA" id="ARBA00022448"/>
    </source>
</evidence>